<protein>
    <submittedName>
        <fullName evidence="1">Uncharacterized protein</fullName>
    </submittedName>
</protein>
<name>X1V2S2_9ZZZZ</name>
<accession>X1V2S2</accession>
<comment type="caution">
    <text evidence="1">The sequence shown here is derived from an EMBL/GenBank/DDBJ whole genome shotgun (WGS) entry which is preliminary data.</text>
</comment>
<feature type="non-terminal residue" evidence="1">
    <location>
        <position position="189"/>
    </location>
</feature>
<gene>
    <name evidence="1" type="ORF">S12H4_55973</name>
</gene>
<evidence type="ECO:0000313" key="1">
    <source>
        <dbReference type="EMBL" id="GAJ23974.1"/>
    </source>
</evidence>
<dbReference type="EMBL" id="BARW01035966">
    <property type="protein sequence ID" value="GAJ23974.1"/>
    <property type="molecule type" value="Genomic_DNA"/>
</dbReference>
<reference evidence="1" key="1">
    <citation type="journal article" date="2014" name="Front. Microbiol.">
        <title>High frequency of phylogenetically diverse reductive dehalogenase-homologous genes in deep subseafloor sedimentary metagenomes.</title>
        <authorList>
            <person name="Kawai M."/>
            <person name="Futagami T."/>
            <person name="Toyoda A."/>
            <person name="Takaki Y."/>
            <person name="Nishi S."/>
            <person name="Hori S."/>
            <person name="Arai W."/>
            <person name="Tsubouchi T."/>
            <person name="Morono Y."/>
            <person name="Uchiyama I."/>
            <person name="Ito T."/>
            <person name="Fujiyama A."/>
            <person name="Inagaki F."/>
            <person name="Takami H."/>
        </authorList>
    </citation>
    <scope>NUCLEOTIDE SEQUENCE</scope>
    <source>
        <strain evidence="1">Expedition CK06-06</strain>
    </source>
</reference>
<dbReference type="AlphaFoldDB" id="X1V2S2"/>
<sequence length="189" mass="21488">MLVAMISLPTHSQDTDGKYLFRDSKVKLTTFYVELNPSTSFSFLNDQMANITELSAGFILNNRFYFSYFMTGSPKINTVAIPEPGTDERQDWLDAGVELDKVSSNAEFLYVKFKHSGLRFGYMHNTQNTVFWRAGLLFGFTGGLNMTEDQTFLGMFDNLVWETNIITLEPHIGGGVNLLPWWRVNLDLG</sequence>
<proteinExistence type="predicted"/>
<organism evidence="1">
    <name type="scientific">marine sediment metagenome</name>
    <dbReference type="NCBI Taxonomy" id="412755"/>
    <lineage>
        <taxon>unclassified sequences</taxon>
        <taxon>metagenomes</taxon>
        <taxon>ecological metagenomes</taxon>
    </lineage>
</organism>